<keyword evidence="7" id="KW-1185">Reference proteome</keyword>
<keyword evidence="3 4" id="KW-0408">Iron</keyword>
<dbReference type="InterPro" id="IPR036909">
    <property type="entry name" value="Cyt_c-like_dom_sf"/>
</dbReference>
<evidence type="ECO:0000259" key="5">
    <source>
        <dbReference type="PROSITE" id="PS51007"/>
    </source>
</evidence>
<evidence type="ECO:0000313" key="6">
    <source>
        <dbReference type="EMBL" id="QDU26208.1"/>
    </source>
</evidence>
<dbReference type="OrthoDB" id="9808312at2"/>
<dbReference type="PANTHER" id="PTHR35008">
    <property type="entry name" value="BLL4482 PROTEIN-RELATED"/>
    <property type="match status" value="1"/>
</dbReference>
<dbReference type="GO" id="GO:0046872">
    <property type="term" value="F:metal ion binding"/>
    <property type="evidence" value="ECO:0007669"/>
    <property type="project" value="UniProtKB-KW"/>
</dbReference>
<dbReference type="PROSITE" id="PS51257">
    <property type="entry name" value="PROKAR_LIPOPROTEIN"/>
    <property type="match status" value="1"/>
</dbReference>
<dbReference type="GO" id="GO:0020037">
    <property type="term" value="F:heme binding"/>
    <property type="evidence" value="ECO:0007669"/>
    <property type="project" value="InterPro"/>
</dbReference>
<reference evidence="6 7" key="1">
    <citation type="submission" date="2019-02" db="EMBL/GenBank/DDBJ databases">
        <title>Deep-cultivation of Planctomycetes and their phenomic and genomic characterization uncovers novel biology.</title>
        <authorList>
            <person name="Wiegand S."/>
            <person name="Jogler M."/>
            <person name="Boedeker C."/>
            <person name="Pinto D."/>
            <person name="Vollmers J."/>
            <person name="Rivas-Marin E."/>
            <person name="Kohn T."/>
            <person name="Peeters S.H."/>
            <person name="Heuer A."/>
            <person name="Rast P."/>
            <person name="Oberbeckmann S."/>
            <person name="Bunk B."/>
            <person name="Jeske O."/>
            <person name="Meyerdierks A."/>
            <person name="Storesund J.E."/>
            <person name="Kallscheuer N."/>
            <person name="Luecker S."/>
            <person name="Lage O.M."/>
            <person name="Pohl T."/>
            <person name="Merkel B.J."/>
            <person name="Hornburger P."/>
            <person name="Mueller R.-W."/>
            <person name="Bruemmer F."/>
            <person name="Labrenz M."/>
            <person name="Spormann A.M."/>
            <person name="Op den Camp H."/>
            <person name="Overmann J."/>
            <person name="Amann R."/>
            <person name="Jetten M.S.M."/>
            <person name="Mascher T."/>
            <person name="Medema M.H."/>
            <person name="Devos D.P."/>
            <person name="Kaster A.-K."/>
            <person name="Ovreas L."/>
            <person name="Rohde M."/>
            <person name="Galperin M.Y."/>
            <person name="Jogler C."/>
        </authorList>
    </citation>
    <scope>NUCLEOTIDE SEQUENCE [LARGE SCALE GENOMIC DNA]</scope>
    <source>
        <strain evidence="6 7">ETA_A8</strain>
    </source>
</reference>
<dbReference type="PROSITE" id="PS51007">
    <property type="entry name" value="CYTC"/>
    <property type="match status" value="2"/>
</dbReference>
<dbReference type="SUPFAM" id="SSF46626">
    <property type="entry name" value="Cytochrome c"/>
    <property type="match status" value="2"/>
</dbReference>
<sequence length="375" mass="40935">MLLGSSRIATCVAVATMLMSGCGAPVELKYTSRVDLQQLPAKHQQQIQASLEDYFGTARFPKFLAVAPAEEQPADAPQPKLIEREDRGHLQHGQAVYLNQCAGCHGVTGDGQGPAAKYLDPPPRDYRLGKFKFTSTPRGVKPRRTDLQRVLRRGAKGTSMPSFPWMTEDDLEAVIDYVMLLSSRGELEYRLGQVAQADLTEEDDVVPAIVAEQAQGIALSWDEAEQQIVRPLTREITPSEETIAAGAKAFVQLNCYKCHGHDGRGIKTGNIGKDDWGRVARAADLTTGTLHGGGRPIDIYRRIYSGINGTPMPAFAQPDANKGETETQRSDTIWHLSHFVNSVANGQPLPMDVIDAEIREQLKAQPVEPAAAPSE</sequence>
<dbReference type="InterPro" id="IPR009056">
    <property type="entry name" value="Cyt_c-like_dom"/>
</dbReference>
<keyword evidence="2 4" id="KW-0479">Metal-binding</keyword>
<protein>
    <submittedName>
        <fullName evidence="6">Cytochrome c</fullName>
    </submittedName>
</protein>
<proteinExistence type="predicted"/>
<feature type="domain" description="Cytochrome c" evidence="5">
    <location>
        <begin position="241"/>
        <end position="340"/>
    </location>
</feature>
<accession>A0A517Y7K5</accession>
<name>A0A517Y7K5_9BACT</name>
<keyword evidence="1 4" id="KW-0349">Heme</keyword>
<gene>
    <name evidence="6" type="ORF">ETAA8_12830</name>
</gene>
<evidence type="ECO:0000256" key="2">
    <source>
        <dbReference type="ARBA" id="ARBA00022723"/>
    </source>
</evidence>
<dbReference type="PANTHER" id="PTHR35008:SF8">
    <property type="entry name" value="ALCOHOL DEHYDROGENASE CYTOCHROME C SUBUNIT"/>
    <property type="match status" value="1"/>
</dbReference>
<dbReference type="Pfam" id="PF00034">
    <property type="entry name" value="Cytochrom_C"/>
    <property type="match status" value="2"/>
</dbReference>
<dbReference type="EMBL" id="CP036274">
    <property type="protein sequence ID" value="QDU26208.1"/>
    <property type="molecule type" value="Genomic_DNA"/>
</dbReference>
<dbReference type="Proteomes" id="UP000315017">
    <property type="component" value="Chromosome"/>
</dbReference>
<feature type="domain" description="Cytochrome c" evidence="5">
    <location>
        <begin position="88"/>
        <end position="182"/>
    </location>
</feature>
<dbReference type="AlphaFoldDB" id="A0A517Y7K5"/>
<organism evidence="6 7">
    <name type="scientific">Anatilimnocola aggregata</name>
    <dbReference type="NCBI Taxonomy" id="2528021"/>
    <lineage>
        <taxon>Bacteria</taxon>
        <taxon>Pseudomonadati</taxon>
        <taxon>Planctomycetota</taxon>
        <taxon>Planctomycetia</taxon>
        <taxon>Pirellulales</taxon>
        <taxon>Pirellulaceae</taxon>
        <taxon>Anatilimnocola</taxon>
    </lineage>
</organism>
<dbReference type="Gene3D" id="1.10.760.10">
    <property type="entry name" value="Cytochrome c-like domain"/>
    <property type="match status" value="2"/>
</dbReference>
<dbReference type="GO" id="GO:0009055">
    <property type="term" value="F:electron transfer activity"/>
    <property type="evidence" value="ECO:0007669"/>
    <property type="project" value="InterPro"/>
</dbReference>
<evidence type="ECO:0000313" key="7">
    <source>
        <dbReference type="Proteomes" id="UP000315017"/>
    </source>
</evidence>
<evidence type="ECO:0000256" key="1">
    <source>
        <dbReference type="ARBA" id="ARBA00022617"/>
    </source>
</evidence>
<dbReference type="InterPro" id="IPR051459">
    <property type="entry name" value="Cytochrome_c-type_DH"/>
</dbReference>
<evidence type="ECO:0000256" key="3">
    <source>
        <dbReference type="ARBA" id="ARBA00023004"/>
    </source>
</evidence>
<evidence type="ECO:0000256" key="4">
    <source>
        <dbReference type="PROSITE-ProRule" id="PRU00433"/>
    </source>
</evidence>
<dbReference type="KEGG" id="aagg:ETAA8_12830"/>